<evidence type="ECO:0000256" key="2">
    <source>
        <dbReference type="SAM" id="MobiDB-lite"/>
    </source>
</evidence>
<dbReference type="GO" id="GO:0005507">
    <property type="term" value="F:copper ion binding"/>
    <property type="evidence" value="ECO:0007669"/>
    <property type="project" value="InterPro"/>
</dbReference>
<feature type="region of interest" description="Disordered" evidence="2">
    <location>
        <begin position="360"/>
        <end position="383"/>
    </location>
</feature>
<dbReference type="Pfam" id="PF07732">
    <property type="entry name" value="Cu-oxidase_3"/>
    <property type="match status" value="1"/>
</dbReference>
<dbReference type="InterPro" id="IPR011707">
    <property type="entry name" value="Cu-oxidase-like_N"/>
</dbReference>
<dbReference type="Proteomes" id="UP001163687">
    <property type="component" value="Chromosome"/>
</dbReference>
<feature type="region of interest" description="Disordered" evidence="2">
    <location>
        <begin position="791"/>
        <end position="825"/>
    </location>
</feature>
<feature type="compositionally biased region" description="Basic and acidic residues" evidence="2">
    <location>
        <begin position="1212"/>
        <end position="1225"/>
    </location>
</feature>
<dbReference type="Gene3D" id="2.60.40.420">
    <property type="entry name" value="Cupredoxins - blue copper proteins"/>
    <property type="match status" value="5"/>
</dbReference>
<feature type="compositionally biased region" description="Low complexity" evidence="2">
    <location>
        <begin position="364"/>
        <end position="374"/>
    </location>
</feature>
<feature type="domain" description="Plastocyanin-like" evidence="3">
    <location>
        <begin position="58"/>
        <end position="152"/>
    </location>
</feature>
<dbReference type="SUPFAM" id="SSF49503">
    <property type="entry name" value="Cupredoxins"/>
    <property type="match status" value="6"/>
</dbReference>
<feature type="compositionally biased region" description="Pro residues" evidence="2">
    <location>
        <begin position="795"/>
        <end position="823"/>
    </location>
</feature>
<evidence type="ECO:0000313" key="5">
    <source>
        <dbReference type="Proteomes" id="UP001163687"/>
    </source>
</evidence>
<proteinExistence type="predicted"/>
<accession>A0AA35G777</accession>
<evidence type="ECO:0000256" key="1">
    <source>
        <dbReference type="ARBA" id="ARBA00022723"/>
    </source>
</evidence>
<protein>
    <recommendedName>
        <fullName evidence="3">Plastocyanin-like domain-containing protein</fullName>
    </recommendedName>
</protein>
<evidence type="ECO:0000259" key="3">
    <source>
        <dbReference type="Pfam" id="PF07732"/>
    </source>
</evidence>
<evidence type="ECO:0000313" key="4">
    <source>
        <dbReference type="EMBL" id="BDG59525.1"/>
    </source>
</evidence>
<reference evidence="4" key="1">
    <citation type="submission" date="2022-03" db="EMBL/GenBank/DDBJ databases">
        <title>Complete genome sequence of Caldinitratiruptor microaerophilus.</title>
        <authorList>
            <person name="Mukaiyama R."/>
            <person name="Nishiyama T."/>
            <person name="Ueda K."/>
        </authorList>
    </citation>
    <scope>NUCLEOTIDE SEQUENCE</scope>
    <source>
        <strain evidence="4">JCM 16183</strain>
    </source>
</reference>
<dbReference type="AlphaFoldDB" id="A0AA35G777"/>
<dbReference type="InterPro" id="IPR002355">
    <property type="entry name" value="Cu_oxidase_Cu_BS"/>
</dbReference>
<dbReference type="PROSITE" id="PS00080">
    <property type="entry name" value="MULTICOPPER_OXIDASE2"/>
    <property type="match status" value="1"/>
</dbReference>
<dbReference type="EMBL" id="AP025628">
    <property type="protein sequence ID" value="BDG59525.1"/>
    <property type="molecule type" value="Genomic_DNA"/>
</dbReference>
<keyword evidence="5" id="KW-1185">Reference proteome</keyword>
<gene>
    <name evidence="4" type="ORF">caldi_06150</name>
</gene>
<sequence length="1233" mass="135568">MLRRYHVVAVSVPITYNRHGDHDPNGKMLVLAEHLDELRRQVAERPAEPVPLAQPLVLRACLGDRVRVAFENRLDQPASLHVNGLTYDVYASDGASVGANPDTTVVPGGVMVYEWHADRLGAYLFHDLADPRAGDAGSQVHGLWGVVLVEPPGSRWLDPETHRPLAAGTEAVVEHPLLPDRREFVACFHDEAPVVDRDGNTPVDPLTGQPDATHAINYRAEPMRNRMRAIMQGRCAGCVGEDVAHDSWPFGDPPIVFRAYRGDPVTLHLVMAAIKESHVFHLHVHQWLRDPDEPDSNVIDSIAATPQQVVRIDLLYGAGSFQRAIGDSIFHCHFYPHFHHGMWGILRTLDVQEDGTRRYPDGSPIPALLPLADRPAPPRPTPSRPGFPHFIPGRFGQKAPKPPLAIAGGRAPTPLEAAHMDARATPGAVFANPAPAGAPVRRYRLVAIQRPIVYNRAGWHDPQGRLFVLAEDEEAVRRGELEPEPLVIRANAGEVLEIELTNKLPATFGGTAFIPEVETTDCGLHVHLVKFDPLVADGSNVGWNYDSSAGTGETIRYVWYADSELRVVYFHDHLFATTHQRNGLFGAAVVEPAGSTFHRPADLAPADSGTRAAILHPLEPDYRELVLAVQDFAPLFDRDGNPLDPPPVPGLLDDNGVMAVNYRSEPLRERRDRGDNAYAFSSWVHGDPVTPRLEGYAGDPVRLRLFSGAHEEIHSFNLQRYRWLEEPRNPDSRRRQQQAFGVSEAFTLDFNLAGHGDRDFDVLWYFGAIDDLWLGCWGLVRVFGQAVPHLAALPDRPPPSPRTRPLPAPTGHPPAPAAPPEPGGPVRQIRLVAVRQRLKYNRFGDHDPEGLVLIPEEELPAVRAGRRAPRPLVLYASEGEWLEVRVRNEVPPLTPPVRPAVPVDAPWTPSERVGVFPQYLAFDPFTASGGAVGFNADATAGRGGEIVYRWRAETGVGAGLLFAGADPRTHRHHGLFGAVVVTPPGTVPVDPRTGRRVAFGERVVLHHPLLPSSRSLTLLLHDGAYLLDARGNPVPDPGGNPTGGPPLGGSTVDEEDRGQRGFNYRNEPLWRRLRRVPRVRHVFRSQVHGDPATPLPKVRAGDPVVIHLLHAADKPRTHSFLVHGHRWLAWGAATGGATIGVISVGDGMSLWLEGGAGGWLRRRGDYAYRSGVLRWHLEMGLWGLLRVYPARWGHRDPRIGWAGAGVAPVPPRAREPAKAVREPLGPRRPGRGR</sequence>
<feature type="region of interest" description="Disordered" evidence="2">
    <location>
        <begin position="1208"/>
        <end position="1233"/>
    </location>
</feature>
<feature type="region of interest" description="Disordered" evidence="2">
    <location>
        <begin position="1030"/>
        <end position="1061"/>
    </location>
</feature>
<keyword evidence="1" id="KW-0479">Metal-binding</keyword>
<dbReference type="KEGG" id="cmic:caldi_06150"/>
<organism evidence="4 5">
    <name type="scientific">Caldinitratiruptor microaerophilus</name>
    <dbReference type="NCBI Taxonomy" id="671077"/>
    <lineage>
        <taxon>Bacteria</taxon>
        <taxon>Bacillati</taxon>
        <taxon>Bacillota</taxon>
        <taxon>Clostridia</taxon>
        <taxon>Eubacteriales</taxon>
        <taxon>Symbiobacteriaceae</taxon>
        <taxon>Caldinitratiruptor</taxon>
    </lineage>
</organism>
<dbReference type="InterPro" id="IPR008972">
    <property type="entry name" value="Cupredoxin"/>
</dbReference>
<name>A0AA35G777_9FIRM</name>